<dbReference type="KEGG" id="tpp:TPASS_0318"/>
<accession>A0A0H3BIX4</accession>
<name>A0A0H3BIX4_TREPS</name>
<proteinExistence type="predicted"/>
<dbReference type="Proteomes" id="UP000001202">
    <property type="component" value="Chromosome"/>
</dbReference>
<dbReference type="RefSeq" id="WP_010881766.1">
    <property type="nucleotide sequence ID" value="NC_010741.1"/>
</dbReference>
<organism evidence="1 2">
    <name type="scientific">Treponema pallidum subsp. pallidum (strain SS14)</name>
    <dbReference type="NCBI Taxonomy" id="455434"/>
    <lineage>
        <taxon>Bacteria</taxon>
        <taxon>Pseudomonadati</taxon>
        <taxon>Spirochaetota</taxon>
        <taxon>Spirochaetia</taxon>
        <taxon>Spirochaetales</taxon>
        <taxon>Treponemataceae</taxon>
        <taxon>Treponema</taxon>
    </lineage>
</organism>
<evidence type="ECO:0000313" key="2">
    <source>
        <dbReference type="Proteomes" id="UP000001202"/>
    </source>
</evidence>
<protein>
    <submittedName>
        <fullName evidence="1">Uncharacterized protein</fullName>
    </submittedName>
</protein>
<dbReference type="EMBL" id="CP000805">
    <property type="protein sequence ID" value="ACD70744.1"/>
    <property type="molecule type" value="Genomic_DNA"/>
</dbReference>
<sequence length="59" mass="6123">MRKIRGHSVTQGDKEVQGVVSFCVCAGGRVRGLLDRAGGGGEVAWGACGGGVCCVWWWG</sequence>
<evidence type="ECO:0000313" key="1">
    <source>
        <dbReference type="EMBL" id="ACD70744.1"/>
    </source>
</evidence>
<dbReference type="AlphaFoldDB" id="A0A0H3BIX4"/>
<gene>
    <name evidence="1" type="ordered locus">TPASS_0318</name>
</gene>
<reference evidence="1 2" key="1">
    <citation type="journal article" date="2008" name="BMC Microbiol.">
        <title>Complete genome sequence of Treponema pallidum ssp. pallidum strain SS14 determined with oligonucleotide arrays.</title>
        <authorList>
            <person name="Matejkova P."/>
            <person name="Strouhal M."/>
            <person name="Smajs D."/>
            <person name="Norris S.J."/>
            <person name="Palzkill T."/>
            <person name="Petrosino J.F."/>
            <person name="Sodergren E."/>
            <person name="Norton J.E."/>
            <person name="Singh J."/>
            <person name="Richmond T.A."/>
            <person name="Molla M.N."/>
            <person name="Albert T.J."/>
            <person name="Weinstock G.M."/>
        </authorList>
    </citation>
    <scope>NUCLEOTIDE SEQUENCE [LARGE SCALE GENOMIC DNA]</scope>
    <source>
        <strain evidence="1 2">SS14</strain>
    </source>
</reference>